<name>A0A402D195_9BACT</name>
<dbReference type="EMBL" id="AP025739">
    <property type="protein sequence ID" value="BDI31683.1"/>
    <property type="molecule type" value="Genomic_DNA"/>
</dbReference>
<organism evidence="1 2">
    <name type="scientific">Capsulimonas corticalis</name>
    <dbReference type="NCBI Taxonomy" id="2219043"/>
    <lineage>
        <taxon>Bacteria</taxon>
        <taxon>Bacillati</taxon>
        <taxon>Armatimonadota</taxon>
        <taxon>Armatimonadia</taxon>
        <taxon>Capsulimonadales</taxon>
        <taxon>Capsulimonadaceae</taxon>
        <taxon>Capsulimonas</taxon>
    </lineage>
</organism>
<evidence type="ECO:0000313" key="2">
    <source>
        <dbReference type="Proteomes" id="UP000287394"/>
    </source>
</evidence>
<gene>
    <name evidence="1" type="ORF">CCAX7_37340</name>
</gene>
<dbReference type="AlphaFoldDB" id="A0A402D195"/>
<proteinExistence type="predicted"/>
<dbReference type="Proteomes" id="UP000287394">
    <property type="component" value="Chromosome"/>
</dbReference>
<dbReference type="KEGG" id="ccot:CCAX7_37340"/>
<reference evidence="1 2" key="1">
    <citation type="journal article" date="2019" name="Int. J. Syst. Evol. Microbiol.">
        <title>Capsulimonas corticalis gen. nov., sp. nov., an aerobic capsulated bacterium, of a novel bacterial order, Capsulimonadales ord. nov., of the class Armatimonadia of the phylum Armatimonadetes.</title>
        <authorList>
            <person name="Li J."/>
            <person name="Kudo C."/>
            <person name="Tonouchi A."/>
        </authorList>
    </citation>
    <scope>NUCLEOTIDE SEQUENCE [LARGE SCALE GENOMIC DNA]</scope>
    <source>
        <strain evidence="1 2">AX-7</strain>
    </source>
</reference>
<dbReference type="RefSeq" id="WP_119323267.1">
    <property type="nucleotide sequence ID" value="NZ_AP025739.1"/>
</dbReference>
<sequence>MNKDVQALIYGSSLLSIAAAIYLFVSGKRDLGIFVGLWAPTILGLGTFFNTETVKQIEQDAKPESA</sequence>
<accession>A0A402D195</accession>
<keyword evidence="2" id="KW-1185">Reference proteome</keyword>
<dbReference type="OrthoDB" id="9815586at2"/>
<evidence type="ECO:0000313" key="1">
    <source>
        <dbReference type="EMBL" id="BDI31683.1"/>
    </source>
</evidence>
<protein>
    <submittedName>
        <fullName evidence="1">Uncharacterized protein</fullName>
    </submittedName>
</protein>